<evidence type="ECO:0000313" key="5">
    <source>
        <dbReference type="Proteomes" id="UP000290572"/>
    </source>
</evidence>
<sequence>MERITFTSLLLTAVVSSSLRQYHFVDQKKTWTEAQRYCRENHTDLLTINDMQEQNDIKQLLNSNSERVWIGLRSTDTWIWSLSDPASYRANESQYRNWSDNQPQGDGDCVYMDCGNGQKGQWHDAKCTEALHFICYNDSSKSFVPVMEKKTWTDSQKYCRQYHTDLASVKNQNNSTSTFTHWKPGEPKENRNRHNICTSIDIKHYPRQWTDEKCSEEYPFVCYDDKLVLIRENKTWTEALRHCRNNDMDLVSVDSEQMQQRVKMSITKANVSDHVWLGLRHSSVLGIWFWVKEMERITFTSLLLTAVVSSSLRQYHFVDQKKTWTEAQRYCRENHTDLGTINDMQEQNDIKQLLNSNSERVWIGLRSTDTWIWSLSDPASYRANESQYRNWSDNQPQGDGDCVYMDCGNGQKGQWHDAKCTEALHFICYNDSSKEFVPGEGLKNWTDAQKYCRQYHTDLASVRNQSENDQIQNIITSLEPKQAWIGLHRLWVWSDNSTSTFTHWKPGELNEINNRHNICTSIDIKHYQGQWVDDLCTNNYLFVCYDDKLVLIRENKTWTEALRHCRNNDMDLVSVDSEQMQQRVKMSIMKANVSDHVWLGLRHSCTVGIWFWVNEMERITFTSLLLTAVVSSSLRQYHFVDQKKTWTEAQRYCRENHTDLLTINDMQEQNDIKQLLNSNSERVWIGLRSTDTWIWSLSDPASYRANESQYRNWSDNQPQGDGDCVYIDCGNGRKGQWHDAKCTEALHFICYNDSSKEFVPGEGLKNWTDAQKYCRQYHTDLASVKNQSENDQIQNIITSTKQAWIGLHRLWVWSDNSTSTFTHWKPGEPKENRNRHNICTSIDIKHYPRQWTDEKCSEEYPFVCYDDKLVLIRENKTWTEALRHCRNNDMDLVSVDSEQMQQRVKMSITKANVSDHVWLGLGHSSVLGIWFWVNGQTVCYDQWAPDYNKDLDECNTTFPWLSWFLTVVSSSLRQYHFVDQKKTWTEAQRYCRENHTDLVTINDMQEQNDIKQLLNSNSERVWIGLRSTDTWIWSLSDYASYMANESQYRNWSDNQPQGDGDCVYIDCGNGQKGQWGDAKCTEAIHFICYNGEFSCK</sequence>
<gene>
    <name evidence="4" type="ORF">ROHU_031862</name>
</gene>
<dbReference type="CDD" id="cd00037">
    <property type="entry name" value="CLECT"/>
    <property type="match status" value="3"/>
</dbReference>
<dbReference type="InterPro" id="IPR001304">
    <property type="entry name" value="C-type_lectin-like"/>
</dbReference>
<dbReference type="InterPro" id="IPR016186">
    <property type="entry name" value="C-type_lectin-like/link_sf"/>
</dbReference>
<feature type="chain" id="PRO_5019735709" evidence="2">
    <location>
        <begin position="21"/>
        <end position="1096"/>
    </location>
</feature>
<keyword evidence="5" id="KW-1185">Reference proteome</keyword>
<feature type="domain" description="C-type lectin" evidence="3">
    <location>
        <begin position="218"/>
        <end position="301"/>
    </location>
</feature>
<feature type="domain" description="C-type lectin" evidence="3">
    <location>
        <begin position="860"/>
        <end position="963"/>
    </location>
</feature>
<feature type="domain" description="C-type lectin" evidence="3">
    <location>
        <begin position="315"/>
        <end position="429"/>
    </location>
</feature>
<dbReference type="InterPro" id="IPR018378">
    <property type="entry name" value="C-type_lectin_CS"/>
</dbReference>
<dbReference type="AlphaFoldDB" id="A0A498LJM4"/>
<dbReference type="SUPFAM" id="SSF56436">
    <property type="entry name" value="C-type lectin-like"/>
    <property type="match status" value="10"/>
</dbReference>
<evidence type="ECO:0000256" key="2">
    <source>
        <dbReference type="SAM" id="SignalP"/>
    </source>
</evidence>
<feature type="domain" description="C-type lectin" evidence="3">
    <location>
        <begin position="22"/>
        <end position="136"/>
    </location>
</feature>
<reference evidence="4 5" key="1">
    <citation type="submission" date="2018-03" db="EMBL/GenBank/DDBJ databases">
        <title>Draft genome sequence of Rohu Carp (Labeo rohita).</title>
        <authorList>
            <person name="Das P."/>
            <person name="Kushwaha B."/>
            <person name="Joshi C.G."/>
            <person name="Kumar D."/>
            <person name="Nagpure N.S."/>
            <person name="Sahoo L."/>
            <person name="Das S.P."/>
            <person name="Bit A."/>
            <person name="Patnaik S."/>
            <person name="Meher P.K."/>
            <person name="Jayasankar P."/>
            <person name="Koringa P.G."/>
            <person name="Patel N.V."/>
            <person name="Hinsu A.T."/>
            <person name="Kumar R."/>
            <person name="Pandey M."/>
            <person name="Agarwal S."/>
            <person name="Srivastava S."/>
            <person name="Singh M."/>
            <person name="Iquebal M.A."/>
            <person name="Jaiswal S."/>
            <person name="Angadi U.B."/>
            <person name="Kumar N."/>
            <person name="Raza M."/>
            <person name="Shah T.M."/>
            <person name="Rai A."/>
            <person name="Jena J.K."/>
        </authorList>
    </citation>
    <scope>NUCLEOTIDE SEQUENCE [LARGE SCALE GENOMIC DNA]</scope>
    <source>
        <strain evidence="4">DASCIFA01</strain>
        <tissue evidence="4">Testis</tissue>
    </source>
</reference>
<evidence type="ECO:0000256" key="1">
    <source>
        <dbReference type="ARBA" id="ARBA00023157"/>
    </source>
</evidence>
<keyword evidence="4" id="KW-0675">Receptor</keyword>
<dbReference type="PANTHER" id="PTHR45784:SF3">
    <property type="entry name" value="C-TYPE LECTIN DOMAIN FAMILY 4 MEMBER K-LIKE-RELATED"/>
    <property type="match status" value="1"/>
</dbReference>
<feature type="domain" description="C-type lectin" evidence="3">
    <location>
        <begin position="975"/>
        <end position="1089"/>
    </location>
</feature>
<feature type="domain" description="C-type lectin" evidence="3">
    <location>
        <begin position="173"/>
        <end position="223"/>
    </location>
</feature>
<dbReference type="PANTHER" id="PTHR45784">
    <property type="entry name" value="C-TYPE LECTIN DOMAIN FAMILY 20 MEMBER A-RELATED"/>
    <property type="match status" value="1"/>
</dbReference>
<protein>
    <submittedName>
        <fullName evidence="4">Macrophage mannose receptor 1-like protein</fullName>
    </submittedName>
</protein>
<organism evidence="4 5">
    <name type="scientific">Labeo rohita</name>
    <name type="common">Indian major carp</name>
    <name type="synonym">Cyprinus rohita</name>
    <dbReference type="NCBI Taxonomy" id="84645"/>
    <lineage>
        <taxon>Eukaryota</taxon>
        <taxon>Metazoa</taxon>
        <taxon>Chordata</taxon>
        <taxon>Craniata</taxon>
        <taxon>Vertebrata</taxon>
        <taxon>Euteleostomi</taxon>
        <taxon>Actinopterygii</taxon>
        <taxon>Neopterygii</taxon>
        <taxon>Teleostei</taxon>
        <taxon>Ostariophysi</taxon>
        <taxon>Cypriniformes</taxon>
        <taxon>Cyprinidae</taxon>
        <taxon>Labeoninae</taxon>
        <taxon>Labeonini</taxon>
        <taxon>Labeo</taxon>
    </lineage>
</organism>
<proteinExistence type="predicted"/>
<dbReference type="STRING" id="84645.A0A498LJM4"/>
<dbReference type="Proteomes" id="UP000290572">
    <property type="component" value="Unassembled WGS sequence"/>
</dbReference>
<feature type="domain" description="C-type lectin" evidence="3">
    <location>
        <begin position="540"/>
        <end position="623"/>
    </location>
</feature>
<keyword evidence="2" id="KW-0732">Signal</keyword>
<dbReference type="SMART" id="SM00034">
    <property type="entry name" value="CLECT"/>
    <property type="match status" value="8"/>
</dbReference>
<dbReference type="Pfam" id="PF00059">
    <property type="entry name" value="Lectin_C"/>
    <property type="match status" value="7"/>
</dbReference>
<feature type="domain" description="C-type lectin" evidence="3">
    <location>
        <begin position="424"/>
        <end position="545"/>
    </location>
</feature>
<feature type="signal peptide" evidence="2">
    <location>
        <begin position="1"/>
        <end position="20"/>
    </location>
</feature>
<evidence type="ECO:0000313" key="4">
    <source>
        <dbReference type="EMBL" id="RXN08440.1"/>
    </source>
</evidence>
<evidence type="ECO:0000259" key="3">
    <source>
        <dbReference type="PROSITE" id="PS50041"/>
    </source>
</evidence>
<feature type="domain" description="C-type lectin" evidence="3">
    <location>
        <begin position="746"/>
        <end position="865"/>
    </location>
</feature>
<dbReference type="Gene3D" id="3.10.100.10">
    <property type="entry name" value="Mannose-Binding Protein A, subunit A"/>
    <property type="match status" value="10"/>
</dbReference>
<feature type="domain" description="C-type lectin" evidence="3">
    <location>
        <begin position="637"/>
        <end position="751"/>
    </location>
</feature>
<dbReference type="InterPro" id="IPR016187">
    <property type="entry name" value="CTDL_fold"/>
</dbReference>
<dbReference type="PROSITE" id="PS50041">
    <property type="entry name" value="C_TYPE_LECTIN_2"/>
    <property type="match status" value="10"/>
</dbReference>
<dbReference type="CDD" id="cd03602">
    <property type="entry name" value="CLECT_1"/>
    <property type="match status" value="3"/>
</dbReference>
<comment type="caution">
    <text evidence="4">The sequence shown here is derived from an EMBL/GenBank/DDBJ whole genome shotgun (WGS) entry which is preliminary data.</text>
</comment>
<dbReference type="EMBL" id="QBIY01013311">
    <property type="protein sequence ID" value="RXN08440.1"/>
    <property type="molecule type" value="Genomic_DNA"/>
</dbReference>
<accession>A0A498LJM4</accession>
<keyword evidence="1" id="KW-1015">Disulfide bond</keyword>
<name>A0A498LJM4_LABRO</name>
<dbReference type="PROSITE" id="PS00615">
    <property type="entry name" value="C_TYPE_LECTIN_1"/>
    <property type="match status" value="4"/>
</dbReference>